<dbReference type="RefSeq" id="WP_208876649.1">
    <property type="nucleotide sequence ID" value="NZ_CP031320.1"/>
</dbReference>
<dbReference type="PROSITE" id="PS51128">
    <property type="entry name" value="ZF_DKSA_2"/>
    <property type="match status" value="1"/>
</dbReference>
<dbReference type="Gene3D" id="1.20.120.910">
    <property type="entry name" value="DksA, coiled-coil domain"/>
    <property type="match status" value="1"/>
</dbReference>
<dbReference type="GO" id="GO:0008270">
    <property type="term" value="F:zinc ion binding"/>
    <property type="evidence" value="ECO:0007669"/>
    <property type="project" value="UniProtKB-KW"/>
</dbReference>
<gene>
    <name evidence="7" type="ORF">DVA86_07020</name>
</gene>
<evidence type="ECO:0000259" key="6">
    <source>
        <dbReference type="Pfam" id="PF01258"/>
    </source>
</evidence>
<sequence length="108" mass="11920">MTPDTSPSRPAAGRLTAHEAGQHLEHERNARLTQLRVIEEAGQDGTDELLAAQKASTQRVLKEIEAAFARLADGSYGTCQDCRKPIPAERLEILPYARHCVPCQRQTT</sequence>
<dbReference type="EMBL" id="CP031320">
    <property type="protein sequence ID" value="AXK32441.1"/>
    <property type="molecule type" value="Genomic_DNA"/>
</dbReference>
<feature type="domain" description="Zinc finger DksA/TraR C4-type" evidence="6">
    <location>
        <begin position="74"/>
        <end position="105"/>
    </location>
</feature>
<dbReference type="KEGG" id="sarm:DVA86_07020"/>
<evidence type="ECO:0000313" key="8">
    <source>
        <dbReference type="Proteomes" id="UP000254425"/>
    </source>
</evidence>
<dbReference type="PANTHER" id="PTHR33823:SF4">
    <property type="entry name" value="GENERAL STRESS PROTEIN 16O"/>
    <property type="match status" value="1"/>
</dbReference>
<dbReference type="InterPro" id="IPR000962">
    <property type="entry name" value="Znf_DskA_TraR"/>
</dbReference>
<proteinExistence type="predicted"/>
<dbReference type="Pfam" id="PF01258">
    <property type="entry name" value="zf-dskA_traR"/>
    <property type="match status" value="1"/>
</dbReference>
<evidence type="ECO:0000256" key="2">
    <source>
        <dbReference type="ARBA" id="ARBA00022771"/>
    </source>
</evidence>
<dbReference type="SUPFAM" id="SSF57716">
    <property type="entry name" value="Glucocorticoid receptor-like (DNA-binding domain)"/>
    <property type="match status" value="1"/>
</dbReference>
<dbReference type="Proteomes" id="UP000254425">
    <property type="component" value="Chromosome"/>
</dbReference>
<protein>
    <submittedName>
        <fullName evidence="7">Molecular chaperone DnaK</fullName>
    </submittedName>
</protein>
<dbReference type="PANTHER" id="PTHR33823">
    <property type="entry name" value="RNA POLYMERASE-BINDING TRANSCRIPTION FACTOR DKSA-RELATED"/>
    <property type="match status" value="1"/>
</dbReference>
<accession>A0A345XLC5</accession>
<keyword evidence="1" id="KW-0479">Metal-binding</keyword>
<evidence type="ECO:0000313" key="7">
    <source>
        <dbReference type="EMBL" id="AXK32441.1"/>
    </source>
</evidence>
<keyword evidence="3" id="KW-0862">Zinc</keyword>
<feature type="compositionally biased region" description="Basic and acidic residues" evidence="5">
    <location>
        <begin position="16"/>
        <end position="30"/>
    </location>
</feature>
<keyword evidence="8" id="KW-1185">Reference proteome</keyword>
<dbReference type="AlphaFoldDB" id="A0A345XLC5"/>
<feature type="region of interest" description="Disordered" evidence="5">
    <location>
        <begin position="1"/>
        <end position="30"/>
    </location>
</feature>
<evidence type="ECO:0000256" key="1">
    <source>
        <dbReference type="ARBA" id="ARBA00022723"/>
    </source>
</evidence>
<organism evidence="7 8">
    <name type="scientific">Streptomyces armeniacus</name>
    <dbReference type="NCBI Taxonomy" id="83291"/>
    <lineage>
        <taxon>Bacteria</taxon>
        <taxon>Bacillati</taxon>
        <taxon>Actinomycetota</taxon>
        <taxon>Actinomycetes</taxon>
        <taxon>Kitasatosporales</taxon>
        <taxon>Streptomycetaceae</taxon>
        <taxon>Streptomyces</taxon>
    </lineage>
</organism>
<keyword evidence="2" id="KW-0863">Zinc-finger</keyword>
<evidence type="ECO:0000256" key="5">
    <source>
        <dbReference type="SAM" id="MobiDB-lite"/>
    </source>
</evidence>
<reference evidence="7 8" key="1">
    <citation type="submission" date="2018-07" db="EMBL/GenBank/DDBJ databases">
        <title>Draft genome of the type strain Streptomyces armeniacus ATCC 15676.</title>
        <authorList>
            <person name="Labana P."/>
            <person name="Gosse J.T."/>
            <person name="Boddy C.N."/>
        </authorList>
    </citation>
    <scope>NUCLEOTIDE SEQUENCE [LARGE SCALE GENOMIC DNA]</scope>
    <source>
        <strain evidence="7 8">ATCC 15676</strain>
    </source>
</reference>
<name>A0A345XLC5_9ACTN</name>
<evidence type="ECO:0000256" key="4">
    <source>
        <dbReference type="PROSITE-ProRule" id="PRU00510"/>
    </source>
</evidence>
<evidence type="ECO:0000256" key="3">
    <source>
        <dbReference type="ARBA" id="ARBA00022833"/>
    </source>
</evidence>
<feature type="zinc finger region" description="dksA C4-type" evidence="4">
    <location>
        <begin position="79"/>
        <end position="103"/>
    </location>
</feature>